<accession>A0A195B5K3</accession>
<dbReference type="EMBL" id="KQ976582">
    <property type="protein sequence ID" value="KYM79793.1"/>
    <property type="molecule type" value="Genomic_DNA"/>
</dbReference>
<organism evidence="1 2">
    <name type="scientific">Atta colombica</name>
    <dbReference type="NCBI Taxonomy" id="520822"/>
    <lineage>
        <taxon>Eukaryota</taxon>
        <taxon>Metazoa</taxon>
        <taxon>Ecdysozoa</taxon>
        <taxon>Arthropoda</taxon>
        <taxon>Hexapoda</taxon>
        <taxon>Insecta</taxon>
        <taxon>Pterygota</taxon>
        <taxon>Neoptera</taxon>
        <taxon>Endopterygota</taxon>
        <taxon>Hymenoptera</taxon>
        <taxon>Apocrita</taxon>
        <taxon>Aculeata</taxon>
        <taxon>Formicoidea</taxon>
        <taxon>Formicidae</taxon>
        <taxon>Myrmicinae</taxon>
        <taxon>Atta</taxon>
    </lineage>
</organism>
<keyword evidence="2" id="KW-1185">Reference proteome</keyword>
<sequence length="74" mass="8586">MPVLHGSLSKREERVAGTCKTVEERGPKVTIKMAHELPAARRNKWANFDMQIWPPDLPRILFAITNRHTMMVEF</sequence>
<evidence type="ECO:0000313" key="2">
    <source>
        <dbReference type="Proteomes" id="UP000078540"/>
    </source>
</evidence>
<reference evidence="1 2" key="1">
    <citation type="submission" date="2015-09" db="EMBL/GenBank/DDBJ databases">
        <title>Atta colombica WGS genome.</title>
        <authorList>
            <person name="Nygaard S."/>
            <person name="Hu H."/>
            <person name="Boomsma J."/>
            <person name="Zhang G."/>
        </authorList>
    </citation>
    <scope>NUCLEOTIDE SEQUENCE [LARGE SCALE GENOMIC DNA]</scope>
    <source>
        <strain evidence="1">Treedump-2</strain>
        <tissue evidence="1">Whole body</tissue>
    </source>
</reference>
<protein>
    <submittedName>
        <fullName evidence="1">Uncharacterized protein</fullName>
    </submittedName>
</protein>
<dbReference type="Proteomes" id="UP000078540">
    <property type="component" value="Unassembled WGS sequence"/>
</dbReference>
<proteinExistence type="predicted"/>
<dbReference type="AlphaFoldDB" id="A0A195B5K3"/>
<evidence type="ECO:0000313" key="1">
    <source>
        <dbReference type="EMBL" id="KYM79793.1"/>
    </source>
</evidence>
<name>A0A195B5K3_9HYME</name>
<gene>
    <name evidence="1" type="ORF">ALC53_09715</name>
</gene>